<dbReference type="AlphaFoldDB" id="A0A4Q1KBX6"/>
<accession>A0A4Q1KBX6</accession>
<dbReference type="Proteomes" id="UP000289857">
    <property type="component" value="Unassembled WGS sequence"/>
</dbReference>
<dbReference type="NCBIfam" id="NF033852">
    <property type="entry name" value="fulvocin_rel"/>
    <property type="match status" value="1"/>
</dbReference>
<sequence>MRKLFKKIVLSFIVFGFISCSNDDSNIPKQSNFFNSSSNSNVQRMSSAEIEDTFNKIVSLNDTNEQILAASTLSPEDKLSLWIYKLENFKENNSLTSEQINFINSLISELNQNLFDEKSNLRIEFLQNRSDEIMQNAKNLFGEKEGWYLLTKVENINHRIARINALNEIEKEGDMSKALRSCTCESSSECVRVTGISVWGVSWEYGTCGGNCYTRTYFFGLWESDNTGRCKY</sequence>
<evidence type="ECO:0000313" key="2">
    <source>
        <dbReference type="Proteomes" id="UP000289857"/>
    </source>
</evidence>
<proteinExistence type="predicted"/>
<dbReference type="PROSITE" id="PS51257">
    <property type="entry name" value="PROKAR_LIPOPROTEIN"/>
    <property type="match status" value="1"/>
</dbReference>
<comment type="caution">
    <text evidence="1">The sequence shown here is derived from an EMBL/GenBank/DDBJ whole genome shotgun (WGS) entry which is preliminary data.</text>
</comment>
<organism evidence="1 2">
    <name type="scientific">Flavobacterium stagni</name>
    <dbReference type="NCBI Taxonomy" id="2506421"/>
    <lineage>
        <taxon>Bacteria</taxon>
        <taxon>Pseudomonadati</taxon>
        <taxon>Bacteroidota</taxon>
        <taxon>Flavobacteriia</taxon>
        <taxon>Flavobacteriales</taxon>
        <taxon>Flavobacteriaceae</taxon>
        <taxon>Flavobacterium</taxon>
    </lineage>
</organism>
<evidence type="ECO:0000313" key="1">
    <source>
        <dbReference type="EMBL" id="RXR23989.1"/>
    </source>
</evidence>
<dbReference type="EMBL" id="SBKN01000001">
    <property type="protein sequence ID" value="RXR23989.1"/>
    <property type="molecule type" value="Genomic_DNA"/>
</dbReference>
<keyword evidence="2" id="KW-1185">Reference proteome</keyword>
<gene>
    <name evidence="1" type="ORF">EQG61_00695</name>
</gene>
<dbReference type="RefSeq" id="WP_129459954.1">
    <property type="nucleotide sequence ID" value="NZ_SBKN01000001.1"/>
</dbReference>
<protein>
    <recommendedName>
        <fullName evidence="3">Lipoprotein</fullName>
    </recommendedName>
</protein>
<evidence type="ECO:0008006" key="3">
    <source>
        <dbReference type="Google" id="ProtNLM"/>
    </source>
</evidence>
<reference evidence="2" key="1">
    <citation type="submission" date="2019-01" db="EMBL/GenBank/DDBJ databases">
        <title>Cytophagaceae bacterium strain CAR-16.</title>
        <authorList>
            <person name="Chen W.-M."/>
        </authorList>
    </citation>
    <scope>NUCLEOTIDE SEQUENCE [LARGE SCALE GENOMIC DNA]</scope>
    <source>
        <strain evidence="2">WWJ-16</strain>
    </source>
</reference>
<name>A0A4Q1KBX6_9FLAO</name>